<dbReference type="Proteomes" id="UP000050509">
    <property type="component" value="Unassembled WGS sequence"/>
</dbReference>
<dbReference type="InterPro" id="IPR022313">
    <property type="entry name" value="Phe/His_NH3-lyase_AS"/>
</dbReference>
<feature type="non-terminal residue" evidence="10">
    <location>
        <position position="1"/>
    </location>
</feature>
<dbReference type="InterPro" id="IPR008948">
    <property type="entry name" value="L-Aspartase-like"/>
</dbReference>
<comment type="pathway">
    <text evidence="1 8">Amino-acid degradation; L-histidine degradation into L-glutamate; N-formimidoyl-L-glutamate from L-histidine: step 1/3.</text>
</comment>
<dbReference type="NCBIfam" id="TIGR01225">
    <property type="entry name" value="hutH"/>
    <property type="match status" value="1"/>
</dbReference>
<dbReference type="GO" id="GO:0005737">
    <property type="term" value="C:cytoplasm"/>
    <property type="evidence" value="ECO:0007669"/>
    <property type="project" value="UniProtKB-SubCell"/>
</dbReference>
<organism evidence="10 11">
    <name type="scientific">Kouleothrix aurantiaca</name>
    <dbReference type="NCBI Taxonomy" id="186479"/>
    <lineage>
        <taxon>Bacteria</taxon>
        <taxon>Bacillati</taxon>
        <taxon>Chloroflexota</taxon>
        <taxon>Chloroflexia</taxon>
        <taxon>Chloroflexales</taxon>
        <taxon>Roseiflexineae</taxon>
        <taxon>Roseiflexaceae</taxon>
        <taxon>Kouleothrix</taxon>
    </lineage>
</organism>
<evidence type="ECO:0000313" key="10">
    <source>
        <dbReference type="EMBL" id="KPV49289.1"/>
    </source>
</evidence>
<dbReference type="Gene3D" id="1.20.200.10">
    <property type="entry name" value="Fumarase/aspartase (Central domain)"/>
    <property type="match status" value="1"/>
</dbReference>
<comment type="caution">
    <text evidence="10">The sequence shown here is derived from an EMBL/GenBank/DDBJ whole genome shotgun (WGS) entry which is preliminary data.</text>
</comment>
<dbReference type="InterPro" id="IPR001106">
    <property type="entry name" value="Aromatic_Lyase"/>
</dbReference>
<evidence type="ECO:0000256" key="5">
    <source>
        <dbReference type="ARBA" id="ARBA00049269"/>
    </source>
</evidence>
<evidence type="ECO:0000256" key="1">
    <source>
        <dbReference type="ARBA" id="ARBA00005113"/>
    </source>
</evidence>
<evidence type="ECO:0000256" key="9">
    <source>
        <dbReference type="RuleBase" id="RU004480"/>
    </source>
</evidence>
<reference evidence="10 11" key="1">
    <citation type="submission" date="2015-09" db="EMBL/GenBank/DDBJ databases">
        <title>Draft genome sequence of Kouleothrix aurantiaca JCM 19913.</title>
        <authorList>
            <person name="Hemp J."/>
        </authorList>
    </citation>
    <scope>NUCLEOTIDE SEQUENCE [LARGE SCALE GENOMIC DNA]</scope>
    <source>
        <strain evidence="10 11">COM-B</strain>
    </source>
</reference>
<dbReference type="GO" id="GO:0019557">
    <property type="term" value="P:L-histidine catabolic process to glutamate and formate"/>
    <property type="evidence" value="ECO:0007669"/>
    <property type="project" value="UniProtKB-UniPathway"/>
</dbReference>
<keyword evidence="3 8" id="KW-0369">Histidine metabolism</keyword>
<evidence type="ECO:0000256" key="6">
    <source>
        <dbReference type="NCBIfam" id="TIGR01225"/>
    </source>
</evidence>
<dbReference type="InterPro" id="IPR024083">
    <property type="entry name" value="Fumarase/histidase_N"/>
</dbReference>
<feature type="non-terminal residue" evidence="10">
    <location>
        <position position="426"/>
    </location>
</feature>
<evidence type="ECO:0000256" key="7">
    <source>
        <dbReference type="RuleBase" id="RU003954"/>
    </source>
</evidence>
<proteinExistence type="inferred from homology"/>
<comment type="catalytic activity">
    <reaction evidence="5 8">
        <text>L-histidine = trans-urocanate + NH4(+)</text>
        <dbReference type="Rhea" id="RHEA:21232"/>
        <dbReference type="ChEBI" id="CHEBI:17771"/>
        <dbReference type="ChEBI" id="CHEBI:28938"/>
        <dbReference type="ChEBI" id="CHEBI:57595"/>
        <dbReference type="EC" id="4.3.1.3"/>
    </reaction>
</comment>
<evidence type="ECO:0000256" key="4">
    <source>
        <dbReference type="ARBA" id="ARBA00023239"/>
    </source>
</evidence>
<evidence type="ECO:0000256" key="2">
    <source>
        <dbReference type="ARBA" id="ARBA00012994"/>
    </source>
</evidence>
<evidence type="ECO:0000256" key="3">
    <source>
        <dbReference type="ARBA" id="ARBA00022808"/>
    </source>
</evidence>
<comment type="subcellular location">
    <subcellularLocation>
        <location evidence="9">Cytoplasm</location>
    </subcellularLocation>
</comment>
<protein>
    <recommendedName>
        <fullName evidence="2 6">Histidine ammonia-lyase</fullName>
        <ecNumber evidence="2 6">4.3.1.3</ecNumber>
    </recommendedName>
</protein>
<accession>A0A0P9D1K0</accession>
<dbReference type="PROSITE" id="PS00488">
    <property type="entry name" value="PAL_HISTIDASE"/>
    <property type="match status" value="1"/>
</dbReference>
<dbReference type="FunFam" id="1.10.275.10:FF:000005">
    <property type="entry name" value="Histidine ammonia-lyase"/>
    <property type="match status" value="1"/>
</dbReference>
<dbReference type="PANTHER" id="PTHR10362">
    <property type="entry name" value="HISTIDINE AMMONIA-LYASE"/>
    <property type="match status" value="1"/>
</dbReference>
<gene>
    <name evidence="10" type="ORF">SE17_33490</name>
</gene>
<dbReference type="EC" id="4.3.1.3" evidence="2 6"/>
<comment type="similarity">
    <text evidence="7">Belongs to the PAL/histidase family.</text>
</comment>
<dbReference type="Gene3D" id="1.10.275.10">
    <property type="entry name" value="Fumarase/aspartase (N-terminal domain)"/>
    <property type="match status" value="1"/>
</dbReference>
<dbReference type="InterPro" id="IPR005921">
    <property type="entry name" value="HutH"/>
</dbReference>
<dbReference type="AlphaFoldDB" id="A0A0P9D1K0"/>
<sequence>LDGESLTFDQVLAVAYSRPGHPRVALTPAATAKVERAAAAVQTLLERKTIAYGITTGFGAFKDRIIAPEQVEQLQHNILVSHAVGMGAPFDTPTTRAIMLIRANTLARGHSGIRPATLQLLLDMLNQGVHPIIPCKGSLGASGDLAPLAHMALPLIGHGQAEYAGEILPGDVALRRAGLAPTTLAAKEGLALTNGTAVMCALGVLETARAERYSQTADIAGCLSLEALNGTDLAFDERIHALRPFPRQQECARYLRGLLRGSQLTRPHSSTNVQDAYTLRCIPQVHGAVRDAIAYARWVFEIELNAVTDNPLLFIDEASGAIDVLSGGNFHGEPLAIAMDYLAFAVSELGNIAERRLMRLTDEHSNTHVLPAFLTSAGGLNSGFMIMQYTAAALATENKVLSHPASVDTIPTSANVEDHVSMGVTA</sequence>
<name>A0A0P9D1K0_9CHLR</name>
<keyword evidence="11" id="KW-1185">Reference proteome</keyword>
<dbReference type="NCBIfam" id="NF006871">
    <property type="entry name" value="PRK09367.1"/>
    <property type="match status" value="1"/>
</dbReference>
<keyword evidence="4 7" id="KW-0456">Lyase</keyword>
<dbReference type="GO" id="GO:0019556">
    <property type="term" value="P:L-histidine catabolic process to glutamate and formamide"/>
    <property type="evidence" value="ECO:0007669"/>
    <property type="project" value="UniProtKB-UniPathway"/>
</dbReference>
<dbReference type="SUPFAM" id="SSF48557">
    <property type="entry name" value="L-aspartase-like"/>
    <property type="match status" value="1"/>
</dbReference>
<evidence type="ECO:0000313" key="11">
    <source>
        <dbReference type="Proteomes" id="UP000050509"/>
    </source>
</evidence>
<evidence type="ECO:0000256" key="8">
    <source>
        <dbReference type="RuleBase" id="RU004479"/>
    </source>
</evidence>
<dbReference type="EMBL" id="LJCR01002069">
    <property type="protein sequence ID" value="KPV49289.1"/>
    <property type="molecule type" value="Genomic_DNA"/>
</dbReference>
<dbReference type="CDD" id="cd00332">
    <property type="entry name" value="PAL-HAL"/>
    <property type="match status" value="1"/>
</dbReference>
<dbReference type="Pfam" id="PF00221">
    <property type="entry name" value="Lyase_aromatic"/>
    <property type="match status" value="1"/>
</dbReference>
<dbReference type="GO" id="GO:0004397">
    <property type="term" value="F:histidine ammonia-lyase activity"/>
    <property type="evidence" value="ECO:0007669"/>
    <property type="project" value="UniProtKB-UniRule"/>
</dbReference>
<dbReference type="UniPathway" id="UPA00379">
    <property type="reaction ID" value="UER00549"/>
</dbReference>